<comment type="subcellular location">
    <subcellularLocation>
        <location evidence="1">Secreted</location>
    </subcellularLocation>
</comment>
<dbReference type="AlphaFoldDB" id="A0AAJ7TAY9"/>
<evidence type="ECO:0000256" key="5">
    <source>
        <dbReference type="ARBA" id="ARBA00022729"/>
    </source>
</evidence>
<dbReference type="RefSeq" id="XP_032813556.1">
    <property type="nucleotide sequence ID" value="XM_032957665.1"/>
</dbReference>
<dbReference type="PANTHER" id="PTHR12312:SF18">
    <property type="entry name" value="TWISTED GASTRULATION BMP SIGNALING MODULATOR 1"/>
    <property type="match status" value="1"/>
</dbReference>
<evidence type="ECO:0000256" key="3">
    <source>
        <dbReference type="ARBA" id="ARBA00022473"/>
    </source>
</evidence>
<organism evidence="10 11">
    <name type="scientific">Petromyzon marinus</name>
    <name type="common">Sea lamprey</name>
    <dbReference type="NCBI Taxonomy" id="7757"/>
    <lineage>
        <taxon>Eukaryota</taxon>
        <taxon>Metazoa</taxon>
        <taxon>Chordata</taxon>
        <taxon>Craniata</taxon>
        <taxon>Vertebrata</taxon>
        <taxon>Cyclostomata</taxon>
        <taxon>Hyperoartia</taxon>
        <taxon>Petromyzontiformes</taxon>
        <taxon>Petromyzontidae</taxon>
        <taxon>Petromyzon</taxon>
    </lineage>
</organism>
<feature type="domain" description="Tsg N-terminal" evidence="9">
    <location>
        <begin position="115"/>
        <end position="173"/>
    </location>
</feature>
<gene>
    <name evidence="11" type="primary">TWSG1</name>
</gene>
<dbReference type="KEGG" id="pmrn:116944172"/>
<comment type="similarity">
    <text evidence="2">Belongs to the twisted gastrulation protein family.</text>
</comment>
<feature type="compositionally biased region" description="Basic and acidic residues" evidence="7">
    <location>
        <begin position="56"/>
        <end position="69"/>
    </location>
</feature>
<dbReference type="Pfam" id="PF04668">
    <property type="entry name" value="Tsg"/>
    <property type="match status" value="1"/>
</dbReference>
<keyword evidence="5" id="KW-0732">Signal</keyword>
<evidence type="ECO:0000259" key="8">
    <source>
        <dbReference type="Pfam" id="PF04668"/>
    </source>
</evidence>
<dbReference type="Pfam" id="PF23782">
    <property type="entry name" value="Tsg_N"/>
    <property type="match status" value="1"/>
</dbReference>
<sequence length="296" mass="32312">MRGSKTPTHHYTPPPPHTTTTTFSHEPGRSLALVAGWGAPVAVRGTPSCEIRSEKEARKIGGGDTREKVCVAPRPPTTHHPLRTTNSMRLPIPAVALSLLACSLLLLLPPSPARACNKVLCASDVSKCLLQELCQCKPALGNCSCCRECMLCLSTMWDDCCDCVGMCKPRNKTDSHPTAKSSVEELSDPIPSLFRALTERETTLNWNVRSFPVAEELSHAHHLLLHGDTGTWLTSSAPNCTVVFFNECLSINKCRMSCESVGASKYRWFHNACCECVGPECLDYGSKHAQCLNCMV</sequence>
<keyword evidence="10" id="KW-1185">Reference proteome</keyword>
<dbReference type="InterPro" id="IPR057726">
    <property type="entry name" value="Tsg_C"/>
</dbReference>
<name>A0AAJ7TAY9_PETMA</name>
<keyword evidence="3" id="KW-0217">Developmental protein</keyword>
<dbReference type="CTD" id="57045"/>
<dbReference type="InterPro" id="IPR057635">
    <property type="entry name" value="Tsg_N"/>
</dbReference>
<protein>
    <submittedName>
        <fullName evidence="11">Twisted gastrulation protein homolog 1</fullName>
    </submittedName>
</protein>
<keyword evidence="6" id="KW-0325">Glycoprotein</keyword>
<feature type="domain" description="Tsg C-terminal" evidence="8">
    <location>
        <begin position="177"/>
        <end position="295"/>
    </location>
</feature>
<dbReference type="Proteomes" id="UP001318040">
    <property type="component" value="Chromosome 20"/>
</dbReference>
<keyword evidence="4" id="KW-0964">Secreted</keyword>
<evidence type="ECO:0000313" key="11">
    <source>
        <dbReference type="RefSeq" id="XP_032813556.1"/>
    </source>
</evidence>
<evidence type="ECO:0000256" key="1">
    <source>
        <dbReference type="ARBA" id="ARBA00004613"/>
    </source>
</evidence>
<evidence type="ECO:0000256" key="2">
    <source>
        <dbReference type="ARBA" id="ARBA00010047"/>
    </source>
</evidence>
<proteinExistence type="inferred from homology"/>
<evidence type="ECO:0000313" key="10">
    <source>
        <dbReference type="Proteomes" id="UP001318040"/>
    </source>
</evidence>
<evidence type="ECO:0000256" key="7">
    <source>
        <dbReference type="SAM" id="MobiDB-lite"/>
    </source>
</evidence>
<evidence type="ECO:0000259" key="9">
    <source>
        <dbReference type="Pfam" id="PF23782"/>
    </source>
</evidence>
<reference evidence="11" key="1">
    <citation type="submission" date="2025-08" db="UniProtKB">
        <authorList>
            <consortium name="RefSeq"/>
        </authorList>
    </citation>
    <scope>IDENTIFICATION</scope>
    <source>
        <tissue evidence="11">Sperm</tissue>
    </source>
</reference>
<evidence type="ECO:0000256" key="4">
    <source>
        <dbReference type="ARBA" id="ARBA00022525"/>
    </source>
</evidence>
<feature type="region of interest" description="Disordered" evidence="7">
    <location>
        <begin position="56"/>
        <end position="85"/>
    </location>
</feature>
<accession>A0AAJ7TAY9</accession>
<dbReference type="PANTHER" id="PTHR12312">
    <property type="entry name" value="TWISTED GASTRULATION PROTEIN HOMOLOG 1-A-RELATED"/>
    <property type="match status" value="1"/>
</dbReference>
<dbReference type="GO" id="GO:0030510">
    <property type="term" value="P:regulation of BMP signaling pathway"/>
    <property type="evidence" value="ECO:0007669"/>
    <property type="project" value="TreeGrafter"/>
</dbReference>
<dbReference type="InterPro" id="IPR006761">
    <property type="entry name" value="Tsg"/>
</dbReference>
<dbReference type="GO" id="GO:0005615">
    <property type="term" value="C:extracellular space"/>
    <property type="evidence" value="ECO:0007669"/>
    <property type="project" value="TreeGrafter"/>
</dbReference>
<feature type="region of interest" description="Disordered" evidence="7">
    <location>
        <begin position="1"/>
        <end position="25"/>
    </location>
</feature>
<evidence type="ECO:0000256" key="6">
    <source>
        <dbReference type="ARBA" id="ARBA00023180"/>
    </source>
</evidence>